<feature type="region of interest" description="Disordered" evidence="1">
    <location>
        <begin position="40"/>
        <end position="68"/>
    </location>
</feature>
<dbReference type="AlphaFoldDB" id="A0A8T2NTV8"/>
<evidence type="ECO:0000313" key="2">
    <source>
        <dbReference type="EMBL" id="KAG9342956.1"/>
    </source>
</evidence>
<keyword evidence="3" id="KW-1185">Reference proteome</keyword>
<dbReference type="Proteomes" id="UP000824540">
    <property type="component" value="Unassembled WGS sequence"/>
</dbReference>
<proteinExistence type="predicted"/>
<gene>
    <name evidence="2" type="ORF">JZ751_015172</name>
</gene>
<dbReference type="EMBL" id="JAFBMS010000025">
    <property type="protein sequence ID" value="KAG9342956.1"/>
    <property type="molecule type" value="Genomic_DNA"/>
</dbReference>
<evidence type="ECO:0000313" key="3">
    <source>
        <dbReference type="Proteomes" id="UP000824540"/>
    </source>
</evidence>
<name>A0A8T2NTV8_9TELE</name>
<comment type="caution">
    <text evidence="2">The sequence shown here is derived from an EMBL/GenBank/DDBJ whole genome shotgun (WGS) entry which is preliminary data.</text>
</comment>
<evidence type="ECO:0000256" key="1">
    <source>
        <dbReference type="SAM" id="MobiDB-lite"/>
    </source>
</evidence>
<reference evidence="2" key="1">
    <citation type="thesis" date="2021" institute="BYU ScholarsArchive" country="Provo, UT, USA">
        <title>Applications of and Algorithms for Genome Assembly and Genomic Analyses with an Emphasis on Marine Teleosts.</title>
        <authorList>
            <person name="Pickett B.D."/>
        </authorList>
    </citation>
    <scope>NUCLEOTIDE SEQUENCE</scope>
    <source>
        <strain evidence="2">HI-2016</strain>
    </source>
</reference>
<protein>
    <submittedName>
        <fullName evidence="2">Uncharacterized protein</fullName>
    </submittedName>
</protein>
<sequence>MSLLKKKTTLIFSMTHIAAKANWSAKVRLSFFHQTLLDAKREREGKTHRERDRQRRKENSQTFKLPSH</sequence>
<organism evidence="2 3">
    <name type="scientific">Albula glossodonta</name>
    <name type="common">roundjaw bonefish</name>
    <dbReference type="NCBI Taxonomy" id="121402"/>
    <lineage>
        <taxon>Eukaryota</taxon>
        <taxon>Metazoa</taxon>
        <taxon>Chordata</taxon>
        <taxon>Craniata</taxon>
        <taxon>Vertebrata</taxon>
        <taxon>Euteleostomi</taxon>
        <taxon>Actinopterygii</taxon>
        <taxon>Neopterygii</taxon>
        <taxon>Teleostei</taxon>
        <taxon>Albuliformes</taxon>
        <taxon>Albulidae</taxon>
        <taxon>Albula</taxon>
    </lineage>
</organism>
<feature type="compositionally biased region" description="Basic and acidic residues" evidence="1">
    <location>
        <begin position="40"/>
        <end position="59"/>
    </location>
</feature>
<accession>A0A8T2NTV8</accession>